<dbReference type="Gene3D" id="1.20.1070.10">
    <property type="entry name" value="Rhodopsin 7-helix transmembrane proteins"/>
    <property type="match status" value="1"/>
</dbReference>
<evidence type="ECO:0000313" key="8">
    <source>
        <dbReference type="EMBL" id="KMQ94457.1"/>
    </source>
</evidence>
<accession>A0A0J7KVD3</accession>
<feature type="transmembrane region" description="Helical" evidence="6">
    <location>
        <begin position="51"/>
        <end position="74"/>
    </location>
</feature>
<name>A0A0J7KVD3_LASNI</name>
<keyword evidence="4 6" id="KW-1133">Transmembrane helix</keyword>
<dbReference type="EMBL" id="LBMM01002705">
    <property type="protein sequence ID" value="KMQ94457.1"/>
    <property type="molecule type" value="Genomic_DNA"/>
</dbReference>
<comment type="similarity">
    <text evidence="2">Belongs to the G-protein coupled receptor 1 family.</text>
</comment>
<keyword evidence="5 6" id="KW-0472">Membrane</keyword>
<dbReference type="InterPro" id="IPR017452">
    <property type="entry name" value="GPCR_Rhodpsn_7TM"/>
</dbReference>
<dbReference type="GO" id="GO:0016020">
    <property type="term" value="C:membrane"/>
    <property type="evidence" value="ECO:0007669"/>
    <property type="project" value="UniProtKB-SubCell"/>
</dbReference>
<dbReference type="PRINTS" id="PR00237">
    <property type="entry name" value="GPCRRHODOPSN"/>
</dbReference>
<comment type="caution">
    <text evidence="8">The sequence shown here is derived from an EMBL/GenBank/DDBJ whole genome shotgun (WGS) entry which is preliminary data.</text>
</comment>
<evidence type="ECO:0000256" key="4">
    <source>
        <dbReference type="ARBA" id="ARBA00022989"/>
    </source>
</evidence>
<dbReference type="PROSITE" id="PS50262">
    <property type="entry name" value="G_PROTEIN_RECEP_F1_2"/>
    <property type="match status" value="1"/>
</dbReference>
<comment type="subcellular location">
    <subcellularLocation>
        <location evidence="1">Membrane</location>
    </subcellularLocation>
</comment>
<keyword evidence="3 6" id="KW-0812">Transmembrane</keyword>
<evidence type="ECO:0000313" key="9">
    <source>
        <dbReference type="Proteomes" id="UP000036403"/>
    </source>
</evidence>
<dbReference type="OrthoDB" id="6435638at2759"/>
<keyword evidence="9" id="KW-1185">Reference proteome</keyword>
<dbReference type="GO" id="GO:0004930">
    <property type="term" value="F:G protein-coupled receptor activity"/>
    <property type="evidence" value="ECO:0007669"/>
    <property type="project" value="InterPro"/>
</dbReference>
<evidence type="ECO:0000256" key="6">
    <source>
        <dbReference type="SAM" id="Phobius"/>
    </source>
</evidence>
<dbReference type="Proteomes" id="UP000036403">
    <property type="component" value="Unassembled WGS sequence"/>
</dbReference>
<gene>
    <name evidence="8" type="ORF">RF55_5391</name>
</gene>
<keyword evidence="8" id="KW-0675">Receptor</keyword>
<feature type="domain" description="G-protein coupled receptors family 1 profile" evidence="7">
    <location>
        <begin position="64"/>
        <end position="106"/>
    </location>
</feature>
<evidence type="ECO:0000256" key="2">
    <source>
        <dbReference type="ARBA" id="ARBA00010663"/>
    </source>
</evidence>
<evidence type="ECO:0000259" key="7">
    <source>
        <dbReference type="PROSITE" id="PS50262"/>
    </source>
</evidence>
<proteinExistence type="inferred from homology"/>
<reference evidence="8 9" key="1">
    <citation type="submission" date="2015-04" db="EMBL/GenBank/DDBJ databases">
        <title>Lasius niger genome sequencing.</title>
        <authorList>
            <person name="Konorov E.A."/>
            <person name="Nikitin M.A."/>
            <person name="Kirill M.V."/>
            <person name="Chang P."/>
        </authorList>
    </citation>
    <scope>NUCLEOTIDE SEQUENCE [LARGE SCALE GENOMIC DNA]</scope>
    <source>
        <tissue evidence="8">Whole</tissue>
    </source>
</reference>
<evidence type="ECO:0000256" key="5">
    <source>
        <dbReference type="ARBA" id="ARBA00023136"/>
    </source>
</evidence>
<sequence length="106" mass="11805">MIAESMDKLILNDMENAIQLSETESEESLKCNDTAELPNELRFNDGHLVTIVTYSILMVISAAGNITVLIMTIIKKRKSKSRIQTLIIHLSIADLLVSISNIINAY</sequence>
<dbReference type="SUPFAM" id="SSF81321">
    <property type="entry name" value="Family A G protein-coupled receptor-like"/>
    <property type="match status" value="1"/>
</dbReference>
<dbReference type="InterPro" id="IPR000276">
    <property type="entry name" value="GPCR_Rhodpsn"/>
</dbReference>
<protein>
    <submittedName>
        <fullName evidence="8">Gonadotropin-releasing hormone ii receptor</fullName>
    </submittedName>
</protein>
<dbReference type="PaxDb" id="67767-A0A0J7KVD3"/>
<evidence type="ECO:0000256" key="1">
    <source>
        <dbReference type="ARBA" id="ARBA00004370"/>
    </source>
</evidence>
<organism evidence="8 9">
    <name type="scientific">Lasius niger</name>
    <name type="common">Black garden ant</name>
    <dbReference type="NCBI Taxonomy" id="67767"/>
    <lineage>
        <taxon>Eukaryota</taxon>
        <taxon>Metazoa</taxon>
        <taxon>Ecdysozoa</taxon>
        <taxon>Arthropoda</taxon>
        <taxon>Hexapoda</taxon>
        <taxon>Insecta</taxon>
        <taxon>Pterygota</taxon>
        <taxon>Neoptera</taxon>
        <taxon>Endopterygota</taxon>
        <taxon>Hymenoptera</taxon>
        <taxon>Apocrita</taxon>
        <taxon>Aculeata</taxon>
        <taxon>Formicoidea</taxon>
        <taxon>Formicidae</taxon>
        <taxon>Formicinae</taxon>
        <taxon>Lasius</taxon>
        <taxon>Lasius</taxon>
    </lineage>
</organism>
<feature type="transmembrane region" description="Helical" evidence="6">
    <location>
        <begin position="86"/>
        <end position="103"/>
    </location>
</feature>
<dbReference type="STRING" id="67767.A0A0J7KVD3"/>
<dbReference type="AlphaFoldDB" id="A0A0J7KVD3"/>
<evidence type="ECO:0000256" key="3">
    <source>
        <dbReference type="ARBA" id="ARBA00022692"/>
    </source>
</evidence>